<name>A0A100ILV4_ASPNG</name>
<reference evidence="9" key="1">
    <citation type="journal article" date="2016" name="Genome Announc.">
        <title>Draft genome sequence of Aspergillus niger strain An76.</title>
        <authorList>
            <person name="Gong W."/>
            <person name="Cheng Z."/>
            <person name="Zhang H."/>
            <person name="Liu L."/>
            <person name="Gao P."/>
            <person name="Wang L."/>
        </authorList>
    </citation>
    <scope>NUCLEOTIDE SEQUENCE [LARGE SCALE GENOMIC DNA]</scope>
    <source>
        <strain evidence="9">An76</strain>
    </source>
</reference>
<evidence type="ECO:0000259" key="7">
    <source>
        <dbReference type="PROSITE" id="PS50048"/>
    </source>
</evidence>
<dbReference type="InterPro" id="IPR050797">
    <property type="entry name" value="Carb_Metab_Trans_Reg"/>
</dbReference>
<dbReference type="CDD" id="cd12148">
    <property type="entry name" value="fungal_TF_MHR"/>
    <property type="match status" value="1"/>
</dbReference>
<keyword evidence="2" id="KW-0805">Transcription regulation</keyword>
<dbReference type="PROSITE" id="PS00463">
    <property type="entry name" value="ZN2_CY6_FUNGAL_1"/>
    <property type="match status" value="1"/>
</dbReference>
<dbReference type="InterPro" id="IPR036864">
    <property type="entry name" value="Zn2-C6_fun-type_DNA-bd_sf"/>
</dbReference>
<feature type="region of interest" description="Disordered" evidence="6">
    <location>
        <begin position="89"/>
        <end position="122"/>
    </location>
</feature>
<feature type="region of interest" description="Disordered" evidence="6">
    <location>
        <begin position="218"/>
        <end position="249"/>
    </location>
</feature>
<evidence type="ECO:0000256" key="1">
    <source>
        <dbReference type="ARBA" id="ARBA00022723"/>
    </source>
</evidence>
<comment type="caution">
    <text evidence="8">The sequence shown here is derived from an EMBL/GenBank/DDBJ whole genome shotgun (WGS) entry which is preliminary data.</text>
</comment>
<dbReference type="VEuPathDB" id="FungiDB:ASPNIDRAFT2_194066"/>
<dbReference type="Gene3D" id="4.10.240.10">
    <property type="entry name" value="Zn(2)-C6 fungal-type DNA-binding domain"/>
    <property type="match status" value="1"/>
</dbReference>
<dbReference type="PROSITE" id="PS50048">
    <property type="entry name" value="ZN2_CY6_FUNGAL_2"/>
    <property type="match status" value="1"/>
</dbReference>
<evidence type="ECO:0000256" key="5">
    <source>
        <dbReference type="ARBA" id="ARBA00023242"/>
    </source>
</evidence>
<dbReference type="InterPro" id="IPR001138">
    <property type="entry name" value="Zn2Cys6_DnaBD"/>
</dbReference>
<evidence type="ECO:0000256" key="3">
    <source>
        <dbReference type="ARBA" id="ARBA00023125"/>
    </source>
</evidence>
<evidence type="ECO:0000313" key="8">
    <source>
        <dbReference type="EMBL" id="GAQ43579.1"/>
    </source>
</evidence>
<dbReference type="GO" id="GO:0001080">
    <property type="term" value="P:nitrogen catabolite activation of transcription from RNA polymerase II promoter"/>
    <property type="evidence" value="ECO:0007669"/>
    <property type="project" value="TreeGrafter"/>
</dbReference>
<evidence type="ECO:0000313" key="9">
    <source>
        <dbReference type="Proteomes" id="UP000068243"/>
    </source>
</evidence>
<organism evidence="8 9">
    <name type="scientific">Aspergillus niger</name>
    <dbReference type="NCBI Taxonomy" id="5061"/>
    <lineage>
        <taxon>Eukaryota</taxon>
        <taxon>Fungi</taxon>
        <taxon>Dikarya</taxon>
        <taxon>Ascomycota</taxon>
        <taxon>Pezizomycotina</taxon>
        <taxon>Eurotiomycetes</taxon>
        <taxon>Eurotiomycetidae</taxon>
        <taxon>Eurotiales</taxon>
        <taxon>Aspergillaceae</taxon>
        <taxon>Aspergillus</taxon>
        <taxon>Aspergillus subgen. Circumdati</taxon>
    </lineage>
</organism>
<evidence type="ECO:0000256" key="6">
    <source>
        <dbReference type="SAM" id="MobiDB-lite"/>
    </source>
</evidence>
<dbReference type="EMBL" id="BCMY01000009">
    <property type="protein sequence ID" value="GAQ43579.1"/>
    <property type="molecule type" value="Genomic_DNA"/>
</dbReference>
<dbReference type="Pfam" id="PF04082">
    <property type="entry name" value="Fungal_trans"/>
    <property type="match status" value="1"/>
</dbReference>
<dbReference type="GO" id="GO:0006351">
    <property type="term" value="P:DNA-templated transcription"/>
    <property type="evidence" value="ECO:0007669"/>
    <property type="project" value="InterPro"/>
</dbReference>
<evidence type="ECO:0000256" key="2">
    <source>
        <dbReference type="ARBA" id="ARBA00023015"/>
    </source>
</evidence>
<feature type="compositionally biased region" description="Low complexity" evidence="6">
    <location>
        <begin position="96"/>
        <end position="111"/>
    </location>
</feature>
<dbReference type="VEuPathDB" id="FungiDB:M747DRAFT_269632"/>
<feature type="domain" description="Zn(2)-C6 fungal-type" evidence="7">
    <location>
        <begin position="37"/>
        <end position="69"/>
    </location>
</feature>
<feature type="region of interest" description="Disordered" evidence="6">
    <location>
        <begin position="930"/>
        <end position="1040"/>
    </location>
</feature>
<dbReference type="VEuPathDB" id="FungiDB:An16g09230"/>
<sequence length="1236" mass="137934">MQGFTFTPPTGPPREGQKNYVFVDEHNRHKRLKVMRACNGCRKRKIKCDAATTNTWPCSACTRLKLVCVPPTIGHDGEYPAVESVETNPVDSLGASNTSEPSLSSYTSSQTYRDSGPPSMSSMHPYNDNIGIYPQFAHSTPGQPNVYDMRSPQVAMPHHQYTQSQMFSNDQTQPLGTAESDIYSEHDQSTAENLSEVLGELKIDETGIDSAPYIRQQRRERAEPEIPTQDEVDEKLPPLSTGAGATIRIPPELMPSDDEVMNYFKIYFDDIHPYVPVIHRSHLYYQWQHERSSISPLLLEALFACAGRLSDDPAQGAQWLALANRHESSFMDEPRLSTIQALLLLLKARESRPKKGYYYRSWQTVKTIISMAKDLDIHEHNNLHTEGRSCDLNPVECLVQTRVWQALLVVEVMIGAPQGRSDYGVDHETVNTSPTLDIRGLDQFEMDRSRQYAYFVRNARHIRIIADIYHKIKKQKDWGANPKFVEKNPLFTDWLQSLPPDLQVNYPPDGSPPWIPSHFVGNMHSHCHLGIILLHRPQLIASKSFAAGGGWKMHMALCYSSAKYLCRLQEAILNRFGLSGLLFMQRGINFTIYTILTCTMLHLVAITSPDPNFHTDAREYFTRHMRILERCSSAWPMPELQAQIDSLRFAFSADVNRPFDLKPTFPYGSPSEPYHPSPPIDSHYASQISQVPGVQSRVGYAAYPVTPPISAGTEDSKSDSSQLQPLGLIPSQSISTHGMNAPLVDENSWDPTRIINQWDMAFSIGTPTVTTNSPPMALSNPAQAVQPSLPDHFPVQYEQQSKVTPVAPAPMPQTQFTGQQVLFTARDWQQSVASVYDPNGLKRRWNYSVDLGTEGTSKRQRHELVARRSQRVGQTLRELIASIDADALFTRADYSRLVPWQWLELIAGVKIDIGASAGMAFDANATEGSAASSAAGRPSAQTRRNNIPPANLNIRSVNQERPRPRRIVDARSLAASQATGQPANILKNPRARNPRGNRSTASRGPRAGPKKEVQSRDGRAGRSRRTERSGQEDSTSNSAFHEASINAVFRELAEQAAPKPVQYNPESISLASLKETWPSLPTDIDAHTAGVVEKLSLFGDRYANDYVPPNELGKRLYQGKFVRFSSEEEKAEAISEANKLSQERADKLSQRKGDLVEPRHVNFSPLNTKDQGSLLGLLVQGNYPKSKAKQADNLSIVDSVSENLRNNATYHTVGKSSAFIAKLDSLLAASRMTKRP</sequence>
<accession>A0A100ILV4</accession>
<keyword evidence="5" id="KW-0539">Nucleus</keyword>
<protein>
    <submittedName>
        <fullName evidence="8">C6 finger domain protein</fullName>
    </submittedName>
</protein>
<evidence type="ECO:0000256" key="4">
    <source>
        <dbReference type="ARBA" id="ARBA00023163"/>
    </source>
</evidence>
<dbReference type="VEuPathDB" id="FungiDB:An16g09240"/>
<dbReference type="SMART" id="SM00066">
    <property type="entry name" value="GAL4"/>
    <property type="match status" value="1"/>
</dbReference>
<dbReference type="VEuPathDB" id="FungiDB:ASPNIDRAFT2_1124872"/>
<dbReference type="GO" id="GO:0000981">
    <property type="term" value="F:DNA-binding transcription factor activity, RNA polymerase II-specific"/>
    <property type="evidence" value="ECO:0007669"/>
    <property type="project" value="InterPro"/>
</dbReference>
<dbReference type="VEuPathDB" id="FungiDB:ATCC64974_66180"/>
<proteinExistence type="predicted"/>
<dbReference type="VEuPathDB" id="FungiDB:ATCC64974_66160"/>
<dbReference type="GO" id="GO:0005634">
    <property type="term" value="C:nucleus"/>
    <property type="evidence" value="ECO:0007669"/>
    <property type="project" value="TreeGrafter"/>
</dbReference>
<dbReference type="VEuPathDB" id="FungiDB:M747DRAFT_157688"/>
<dbReference type="GO" id="GO:0003677">
    <property type="term" value="F:DNA binding"/>
    <property type="evidence" value="ECO:0007669"/>
    <property type="project" value="UniProtKB-KW"/>
</dbReference>
<keyword evidence="3" id="KW-0238">DNA-binding</keyword>
<dbReference type="PaxDb" id="5061-CADANGAP00013138"/>
<keyword evidence="1" id="KW-0479">Metal-binding</keyword>
<feature type="compositionally biased region" description="Low complexity" evidence="6">
    <location>
        <begin position="930"/>
        <end position="940"/>
    </location>
</feature>
<dbReference type="Proteomes" id="UP000068243">
    <property type="component" value="Unassembled WGS sequence"/>
</dbReference>
<dbReference type="OrthoDB" id="2283631at2759"/>
<dbReference type="GO" id="GO:0008270">
    <property type="term" value="F:zinc ion binding"/>
    <property type="evidence" value="ECO:0007669"/>
    <property type="project" value="InterPro"/>
</dbReference>
<dbReference type="PANTHER" id="PTHR31668">
    <property type="entry name" value="GLUCOSE TRANSPORT TRANSCRIPTION REGULATOR RGT1-RELATED-RELATED"/>
    <property type="match status" value="1"/>
</dbReference>
<feature type="compositionally biased region" description="Basic and acidic residues" evidence="6">
    <location>
        <begin position="1009"/>
        <end position="1031"/>
    </location>
</feature>
<dbReference type="CDD" id="cd00067">
    <property type="entry name" value="GAL4"/>
    <property type="match status" value="1"/>
</dbReference>
<dbReference type="SUPFAM" id="SSF57701">
    <property type="entry name" value="Zn2/Cys6 DNA-binding domain"/>
    <property type="match status" value="1"/>
</dbReference>
<dbReference type="InterPro" id="IPR007219">
    <property type="entry name" value="XnlR_reg_dom"/>
</dbReference>
<dbReference type="Pfam" id="PF00172">
    <property type="entry name" value="Zn_clus"/>
    <property type="match status" value="1"/>
</dbReference>
<keyword evidence="4" id="KW-0804">Transcription</keyword>
<dbReference type="AlphaFoldDB" id="A0A100ILV4"/>
<dbReference type="PANTHER" id="PTHR31668:SF17">
    <property type="entry name" value="ZN(II)2CYS6 TRANSCRIPTION FACTOR (EUROFUNG)"/>
    <property type="match status" value="1"/>
</dbReference>
<gene>
    <name evidence="8" type="ORF">ABL_06240</name>
</gene>
<feature type="compositionally biased region" description="Basic and acidic residues" evidence="6">
    <location>
        <begin position="958"/>
        <end position="969"/>
    </location>
</feature>